<comment type="caution">
    <text evidence="1">The sequence shown here is derived from an EMBL/GenBank/DDBJ whole genome shotgun (WGS) entry which is preliminary data.</text>
</comment>
<evidence type="ECO:0000313" key="1">
    <source>
        <dbReference type="EMBL" id="EGU54607.1"/>
    </source>
</evidence>
<organism evidence="1 2">
    <name type="scientific">Vibrio tubiashii ATCC 19109</name>
    <dbReference type="NCBI Taxonomy" id="1051646"/>
    <lineage>
        <taxon>Bacteria</taxon>
        <taxon>Pseudomonadati</taxon>
        <taxon>Pseudomonadota</taxon>
        <taxon>Gammaproteobacteria</taxon>
        <taxon>Vibrionales</taxon>
        <taxon>Vibrionaceae</taxon>
        <taxon>Vibrio</taxon>
        <taxon>Vibrio oreintalis group</taxon>
    </lineage>
</organism>
<gene>
    <name evidence="1" type="ORF">VITU9109_13656</name>
</gene>
<reference evidence="1 2" key="1">
    <citation type="journal article" date="2012" name="Int. J. Syst. Evol. Microbiol.">
        <title>Vibrio caribbeanicus sp. nov., isolated from the marine sponge Scleritoderma cyanea.</title>
        <authorList>
            <person name="Hoffmann M."/>
            <person name="Monday S.R."/>
            <person name="Allard M.W."/>
            <person name="Strain E.A."/>
            <person name="Whittaker P."/>
            <person name="Naum M."/>
            <person name="McCarthy P.J."/>
            <person name="Lopez J.V."/>
            <person name="Fischer M."/>
            <person name="Brown E.W."/>
        </authorList>
    </citation>
    <scope>NUCLEOTIDE SEQUENCE [LARGE SCALE GENOMIC DNA]</scope>
    <source>
        <strain evidence="1 2">ATCC 19109</strain>
    </source>
</reference>
<dbReference type="Proteomes" id="UP000003836">
    <property type="component" value="Unassembled WGS sequence"/>
</dbReference>
<evidence type="ECO:0000313" key="2">
    <source>
        <dbReference type="Proteomes" id="UP000003836"/>
    </source>
</evidence>
<name>A0ABN0DFM9_9VIBR</name>
<protein>
    <submittedName>
        <fullName evidence="1">Uncharacterized protein</fullName>
    </submittedName>
</protein>
<sequence length="30" mass="3241">MLTTLTVAIAAIAVAMIDFFIMDTFCGCAW</sequence>
<keyword evidence="2" id="KW-1185">Reference proteome</keyword>
<dbReference type="EMBL" id="AFWI01000152">
    <property type="protein sequence ID" value="EGU54607.1"/>
    <property type="molecule type" value="Genomic_DNA"/>
</dbReference>
<proteinExistence type="predicted"/>
<accession>A0ABN0DFM9</accession>